<reference evidence="2 3" key="1">
    <citation type="journal article" date="2018" name="Biotechnol. Adv.">
        <title>Improved genomic resources and new bioinformatic workflow for the carcinogenic parasite Clonorchis sinensis: Biotechnological implications.</title>
        <authorList>
            <person name="Wang D."/>
            <person name="Korhonen P.K."/>
            <person name="Gasser R.B."/>
            <person name="Young N.D."/>
        </authorList>
    </citation>
    <scope>NUCLEOTIDE SEQUENCE [LARGE SCALE GENOMIC DNA]</scope>
    <source>
        <strain evidence="2">Cs-k2</strain>
    </source>
</reference>
<name>A0A8T1MBF2_CLOSI</name>
<evidence type="ECO:0000256" key="1">
    <source>
        <dbReference type="SAM" id="MobiDB-lite"/>
    </source>
</evidence>
<feature type="compositionally biased region" description="Polar residues" evidence="1">
    <location>
        <begin position="25"/>
        <end position="36"/>
    </location>
</feature>
<dbReference type="EMBL" id="NIRI02000056">
    <property type="protein sequence ID" value="KAG5446232.1"/>
    <property type="molecule type" value="Genomic_DNA"/>
</dbReference>
<comment type="caution">
    <text evidence="2">The sequence shown here is derived from an EMBL/GenBank/DDBJ whole genome shotgun (WGS) entry which is preliminary data.</text>
</comment>
<dbReference type="AlphaFoldDB" id="A0A8T1MBF2"/>
<reference evidence="2 3" key="2">
    <citation type="journal article" date="2021" name="Genomics">
        <title>High-quality reference genome for Clonorchis sinensis.</title>
        <authorList>
            <person name="Young N.D."/>
            <person name="Stroehlein A.J."/>
            <person name="Kinkar L."/>
            <person name="Wang T."/>
            <person name="Sohn W.M."/>
            <person name="Chang B.C.H."/>
            <person name="Kaur P."/>
            <person name="Weisz D."/>
            <person name="Dudchenko O."/>
            <person name="Aiden E.L."/>
            <person name="Korhonen P.K."/>
            <person name="Gasser R.B."/>
        </authorList>
    </citation>
    <scope>NUCLEOTIDE SEQUENCE [LARGE SCALE GENOMIC DNA]</scope>
    <source>
        <strain evidence="2">Cs-k2</strain>
    </source>
</reference>
<keyword evidence="3" id="KW-1185">Reference proteome</keyword>
<sequence>MPVTGEELAADTLREKAAFLPGSPHENQNLTSTANKDSLDHHRGGSCQRHKRTNRLKGQRVHVLRDLFSEVEYDCEISSGETDLYRPDALEAEIPLATPVIGVIDYGNAGSGQPRRVCVTNMQWFDRFHELQDYFELVALSSPLIIAVAETWLVSELDEFFLP</sequence>
<dbReference type="Proteomes" id="UP000286415">
    <property type="component" value="Unassembled WGS sequence"/>
</dbReference>
<proteinExistence type="predicted"/>
<protein>
    <submittedName>
        <fullName evidence="2">Uncharacterized protein</fullName>
    </submittedName>
</protein>
<gene>
    <name evidence="2" type="ORF">CSKR_203422</name>
</gene>
<evidence type="ECO:0000313" key="2">
    <source>
        <dbReference type="EMBL" id="KAG5446232.1"/>
    </source>
</evidence>
<organism evidence="2 3">
    <name type="scientific">Clonorchis sinensis</name>
    <name type="common">Chinese liver fluke</name>
    <dbReference type="NCBI Taxonomy" id="79923"/>
    <lineage>
        <taxon>Eukaryota</taxon>
        <taxon>Metazoa</taxon>
        <taxon>Spiralia</taxon>
        <taxon>Lophotrochozoa</taxon>
        <taxon>Platyhelminthes</taxon>
        <taxon>Trematoda</taxon>
        <taxon>Digenea</taxon>
        <taxon>Opisthorchiida</taxon>
        <taxon>Opisthorchiata</taxon>
        <taxon>Opisthorchiidae</taxon>
        <taxon>Clonorchis</taxon>
    </lineage>
</organism>
<evidence type="ECO:0000313" key="3">
    <source>
        <dbReference type="Proteomes" id="UP000286415"/>
    </source>
</evidence>
<accession>A0A8T1MBF2</accession>
<feature type="region of interest" description="Disordered" evidence="1">
    <location>
        <begin position="20"/>
        <end position="52"/>
    </location>
</feature>